<evidence type="ECO:0000313" key="2">
    <source>
        <dbReference type="EMBL" id="AIN97245.1"/>
    </source>
</evidence>
<dbReference type="RefSeq" id="XP_010697898.1">
    <property type="nucleotide sequence ID" value="XM_010699596.1"/>
</dbReference>
<feature type="compositionally biased region" description="Low complexity" evidence="1">
    <location>
        <begin position="337"/>
        <end position="351"/>
    </location>
</feature>
<dbReference type="GeneID" id="22573954"/>
<dbReference type="OrthoDB" id="272846at2759"/>
<dbReference type="eggNOG" id="ENOG502RXQ1">
    <property type="taxonomic scope" value="Eukaryota"/>
</dbReference>
<dbReference type="EMBL" id="CP009387">
    <property type="protein sequence ID" value="AIN97245.1"/>
    <property type="molecule type" value="Genomic_DNA"/>
</dbReference>
<protein>
    <submittedName>
        <fullName evidence="2">Uncharacterized protein</fullName>
    </submittedName>
</protein>
<dbReference type="VEuPathDB" id="TriTrypDB:LPMP_180640"/>
<evidence type="ECO:0000256" key="1">
    <source>
        <dbReference type="SAM" id="MobiDB-lite"/>
    </source>
</evidence>
<evidence type="ECO:0000313" key="3">
    <source>
        <dbReference type="Proteomes" id="UP000063063"/>
    </source>
</evidence>
<keyword evidence="3" id="KW-1185">Reference proteome</keyword>
<name>A0A088RN45_LEIPA</name>
<dbReference type="KEGG" id="lpan:LPMP_180640"/>
<gene>
    <name evidence="2" type="ORF">LPMP_180640</name>
</gene>
<sequence length="421" mass="44407">MPPLTLEQVLARSMRLPPQRAQQQVARLYKRHESAELAGSLGEAPSTAVGSSSVGSAVPSSSRIAAMMGGQHVAKRGSALRSSVSTTAANKEKLDFFELMEREDAQRRASHLSIHSSGHLVRNSADLTAYLKAAQRTGDWEGGLQAFAEATALPAVAAILTASEASAAAAAASTTGTSILSTSPPPAPSGSGVNPNMVQISAILEMCASAEKWDLVEKIGAFFAPAYPDAFSRAVELLARRPSSDSSAGERGWRSAFAYLTTRCPLPAAEISVEAFNVCLRACEAELDWRGALEVVRAMGPNPLQGWWAAEEESDKVGTAAVEASVSRLGTTSDLTEADTLSSSLSTASTPSVPPMSTPPSPNVVSYATLISTLEQGGKESLASAVLNRLPAVEKEEITASYAALIMVWSNQILYKRRRRF</sequence>
<dbReference type="AlphaFoldDB" id="A0A088RN45"/>
<dbReference type="Proteomes" id="UP000063063">
    <property type="component" value="Chromosome 18"/>
</dbReference>
<accession>A0A088RN45</accession>
<dbReference type="VEuPathDB" id="TriTrypDB:LPAL13_000021700"/>
<proteinExistence type="predicted"/>
<reference evidence="2 3" key="1">
    <citation type="journal article" date="2015" name="Sci. Rep.">
        <title>The genome of Leishmania panamensis: insights into genomics of the L. (Viannia) subgenus.</title>
        <authorList>
            <person name="Llanes A."/>
            <person name="Restrepo C.M."/>
            <person name="Vecchio G.D."/>
            <person name="Anguizola F.J."/>
            <person name="Lleonart R."/>
        </authorList>
    </citation>
    <scope>NUCLEOTIDE SEQUENCE [LARGE SCALE GENOMIC DNA]</scope>
    <source>
        <strain evidence="2 3">MHOM/PA/94/PSC-1</strain>
    </source>
</reference>
<organism evidence="2 3">
    <name type="scientific">Leishmania panamensis</name>
    <dbReference type="NCBI Taxonomy" id="5679"/>
    <lineage>
        <taxon>Eukaryota</taxon>
        <taxon>Discoba</taxon>
        <taxon>Euglenozoa</taxon>
        <taxon>Kinetoplastea</taxon>
        <taxon>Metakinetoplastina</taxon>
        <taxon>Trypanosomatida</taxon>
        <taxon>Trypanosomatidae</taxon>
        <taxon>Leishmaniinae</taxon>
        <taxon>Leishmania</taxon>
        <taxon>Leishmania guyanensis species complex</taxon>
    </lineage>
</organism>
<feature type="region of interest" description="Disordered" evidence="1">
    <location>
        <begin position="337"/>
        <end position="360"/>
    </location>
</feature>